<dbReference type="Pfam" id="PF01613">
    <property type="entry name" value="Flavin_Reduct"/>
    <property type="match status" value="1"/>
</dbReference>
<dbReference type="InterPro" id="IPR050268">
    <property type="entry name" value="NADH-dep_flavin_reductase"/>
</dbReference>
<evidence type="ECO:0000256" key="1">
    <source>
        <dbReference type="ARBA" id="ARBA00023002"/>
    </source>
</evidence>
<sequence length="196" mass="20489">MPLCGLIHSGRDRWGGSLNKSLTKVCEMIASELEPLTHVSPEDFKEGMAVLSGAVNIVTTDGPGGRAGLTASAVCSVTAEPPTLLVCVNRGSSAAPAFLQNDAICVNTVGPDHKGLAMLFGGKTPMEDRFATADWTEGPSGAPVLGGSVASFDCKVTSRNVVGSHEVLFCEIIDITRTQGTPGLVYFARQFHELQA</sequence>
<evidence type="ECO:0000313" key="3">
    <source>
        <dbReference type="EMBL" id="SMO54097.1"/>
    </source>
</evidence>
<keyword evidence="4" id="KW-1185">Reference proteome</keyword>
<dbReference type="PANTHER" id="PTHR30466">
    <property type="entry name" value="FLAVIN REDUCTASE"/>
    <property type="match status" value="1"/>
</dbReference>
<dbReference type="PANTHER" id="PTHR30466:SF1">
    <property type="entry name" value="FMN REDUCTASE (NADH) RUTF"/>
    <property type="match status" value="1"/>
</dbReference>
<dbReference type="AlphaFoldDB" id="A0A521C3P4"/>
<dbReference type="SMART" id="SM00903">
    <property type="entry name" value="Flavin_Reduct"/>
    <property type="match status" value="1"/>
</dbReference>
<proteinExistence type="predicted"/>
<gene>
    <name evidence="3" type="ORF">SAMN06265173_105107</name>
</gene>
<dbReference type="Gene3D" id="2.30.110.10">
    <property type="entry name" value="Electron Transport, Fmn-binding Protein, Chain A"/>
    <property type="match status" value="1"/>
</dbReference>
<dbReference type="InterPro" id="IPR002563">
    <property type="entry name" value="Flavin_Rdtase-like_dom"/>
</dbReference>
<protein>
    <submittedName>
        <fullName evidence="3">Flavin reductase</fullName>
    </submittedName>
</protein>
<evidence type="ECO:0000313" key="4">
    <source>
        <dbReference type="Proteomes" id="UP000316030"/>
    </source>
</evidence>
<dbReference type="InterPro" id="IPR012349">
    <property type="entry name" value="Split_barrel_FMN-bd"/>
</dbReference>
<accession>A0A521C3P4</accession>
<dbReference type="SUPFAM" id="SSF50475">
    <property type="entry name" value="FMN-binding split barrel"/>
    <property type="match status" value="1"/>
</dbReference>
<evidence type="ECO:0000259" key="2">
    <source>
        <dbReference type="SMART" id="SM00903"/>
    </source>
</evidence>
<dbReference type="GO" id="GO:0006208">
    <property type="term" value="P:pyrimidine nucleobase catabolic process"/>
    <property type="evidence" value="ECO:0007669"/>
    <property type="project" value="TreeGrafter"/>
</dbReference>
<dbReference type="EMBL" id="FXTO01000005">
    <property type="protein sequence ID" value="SMO54097.1"/>
    <property type="molecule type" value="Genomic_DNA"/>
</dbReference>
<dbReference type="Proteomes" id="UP000316030">
    <property type="component" value="Unassembled WGS sequence"/>
</dbReference>
<dbReference type="GO" id="GO:0042602">
    <property type="term" value="F:riboflavin reductase (NADPH) activity"/>
    <property type="evidence" value="ECO:0007669"/>
    <property type="project" value="TreeGrafter"/>
</dbReference>
<name>A0A521C3P4_9RHOB</name>
<reference evidence="3 4" key="1">
    <citation type="submission" date="2017-05" db="EMBL/GenBank/DDBJ databases">
        <authorList>
            <person name="Varghese N."/>
            <person name="Submissions S."/>
        </authorList>
    </citation>
    <scope>NUCLEOTIDE SEQUENCE [LARGE SCALE GENOMIC DNA]</scope>
    <source>
        <strain evidence="3 4">DSM 29506</strain>
    </source>
</reference>
<feature type="domain" description="Flavin reductase like" evidence="2">
    <location>
        <begin position="48"/>
        <end position="193"/>
    </location>
</feature>
<organism evidence="3 4">
    <name type="scientific">Thalassovita litoralis</name>
    <dbReference type="NCBI Taxonomy" id="1010611"/>
    <lineage>
        <taxon>Bacteria</taxon>
        <taxon>Pseudomonadati</taxon>
        <taxon>Pseudomonadota</taxon>
        <taxon>Alphaproteobacteria</taxon>
        <taxon>Rhodobacterales</taxon>
        <taxon>Roseobacteraceae</taxon>
        <taxon>Thalassovita</taxon>
    </lineage>
</organism>
<dbReference type="GO" id="GO:0010181">
    <property type="term" value="F:FMN binding"/>
    <property type="evidence" value="ECO:0007669"/>
    <property type="project" value="InterPro"/>
</dbReference>
<keyword evidence="1" id="KW-0560">Oxidoreductase</keyword>